<evidence type="ECO:0000313" key="2">
    <source>
        <dbReference type="Proteomes" id="UP000243217"/>
    </source>
</evidence>
<keyword evidence="2" id="KW-1185">Reference proteome</keyword>
<protein>
    <submittedName>
        <fullName evidence="1">Uncharacterized protein</fullName>
    </submittedName>
</protein>
<accession>A0A1V9YTG2</accession>
<evidence type="ECO:0000313" key="1">
    <source>
        <dbReference type="EMBL" id="OQR89084.1"/>
    </source>
</evidence>
<reference evidence="1 2" key="1">
    <citation type="journal article" date="2014" name="Genome Biol. Evol.">
        <title>The secreted proteins of Achlya hypogyna and Thraustotheca clavata identify the ancestral oomycete secretome and reveal gene acquisitions by horizontal gene transfer.</title>
        <authorList>
            <person name="Misner I."/>
            <person name="Blouin N."/>
            <person name="Leonard G."/>
            <person name="Richards T.A."/>
            <person name="Lane C.E."/>
        </authorList>
    </citation>
    <scope>NUCLEOTIDE SEQUENCE [LARGE SCALE GENOMIC DNA]</scope>
    <source>
        <strain evidence="1 2">ATCC 34112</strain>
    </source>
</reference>
<dbReference type="EMBL" id="JNBS01002866">
    <property type="protein sequence ID" value="OQR89084.1"/>
    <property type="molecule type" value="Genomic_DNA"/>
</dbReference>
<dbReference type="Proteomes" id="UP000243217">
    <property type="component" value="Unassembled WGS sequence"/>
</dbReference>
<proteinExistence type="predicted"/>
<comment type="caution">
    <text evidence="1">The sequence shown here is derived from an EMBL/GenBank/DDBJ whole genome shotgun (WGS) entry which is preliminary data.</text>
</comment>
<gene>
    <name evidence="1" type="ORF">THRCLA_22749</name>
</gene>
<dbReference type="OrthoDB" id="79760at2759"/>
<sequence length="501" mass="56010">MPLAFPTPFMNLPPTTASPRHVDLTTALEHYAIEYTSMDSISLEKWHSLRDYLEQDEHATAKWSEEEYKTLRVLVAKQIETVLKQTLTETRQMDAVIQENNTILRETQLETLSTTPTPTQPIELIIVATPTPQVEEPLTTEPIAKEPLPSLKATEPPLFSSTKTLETSGPQLEYQRDLVLWLKADAGLHLVDASGCATNEQKCHVSEWRNQVPFSSSFGFIPATLAVPQTYPILTHDVQSHLPSLYFSCPMELTPPKAILHDKMTLFFVVSPATKQVDQSFFGYFPKGHFGLHNEKATFSNTDVDGLVPGKFSLIAYRLDMSIGIKVNGMNILTLGMSFGSESSGGSVVFSPMETTFLGHATRKCDKNSFQGRISEVLVYNSVLTTLEIEIVETYLMQKWGISKGTSHHQVSKVADAMSPITINSNTSPTTRLPSVVATTYDPNDVFKWTPPSDHPSSNEWKEIVASKIRLVEQFQYGGNLLHEYIDQLKHELNAIRSSMF</sequence>
<dbReference type="SUPFAM" id="SSF49899">
    <property type="entry name" value="Concanavalin A-like lectins/glucanases"/>
    <property type="match status" value="1"/>
</dbReference>
<dbReference type="InterPro" id="IPR013320">
    <property type="entry name" value="ConA-like_dom_sf"/>
</dbReference>
<name>A0A1V9YTG2_9STRA</name>
<dbReference type="AlphaFoldDB" id="A0A1V9YTG2"/>
<organism evidence="1 2">
    <name type="scientific">Thraustotheca clavata</name>
    <dbReference type="NCBI Taxonomy" id="74557"/>
    <lineage>
        <taxon>Eukaryota</taxon>
        <taxon>Sar</taxon>
        <taxon>Stramenopiles</taxon>
        <taxon>Oomycota</taxon>
        <taxon>Saprolegniomycetes</taxon>
        <taxon>Saprolegniales</taxon>
        <taxon>Achlyaceae</taxon>
        <taxon>Thraustotheca</taxon>
    </lineage>
</organism>